<gene>
    <name evidence="3" type="ORF">SAMN05421546_1439</name>
</gene>
<feature type="compositionally biased region" description="Basic and acidic residues" evidence="1">
    <location>
        <begin position="141"/>
        <end position="151"/>
    </location>
</feature>
<dbReference type="STRING" id="1604334.SAMN05421546_1439"/>
<sequence>MKMLHLALPVLMMIAAPAFAQQSAPPPGNWDQLDATQRELLLQPVRDRWNLADTEQRQRMLDHATRWRDMPAEERANARVGMKRFHRLSPEQQAQMRVLYNKTRDMKPQERREAFALFHAMRDMNAEQRQDLRNRWAKMSPEQRETWMREHAPRRHGHKGPQPKQ</sequence>
<name>A0A1N6TQC3_9GAMM</name>
<dbReference type="Pfam" id="PF11304">
    <property type="entry name" value="DUF3106"/>
    <property type="match status" value="1"/>
</dbReference>
<proteinExistence type="predicted"/>
<organism evidence="3 4">
    <name type="scientific">Solilutibacter tolerans</name>
    <dbReference type="NCBI Taxonomy" id="1604334"/>
    <lineage>
        <taxon>Bacteria</taxon>
        <taxon>Pseudomonadati</taxon>
        <taxon>Pseudomonadota</taxon>
        <taxon>Gammaproteobacteria</taxon>
        <taxon>Lysobacterales</taxon>
        <taxon>Lysobacteraceae</taxon>
        <taxon>Solilutibacter</taxon>
    </lineage>
</organism>
<dbReference type="EMBL" id="FTLW01000003">
    <property type="protein sequence ID" value="SIQ55568.1"/>
    <property type="molecule type" value="Genomic_DNA"/>
</dbReference>
<evidence type="ECO:0000256" key="1">
    <source>
        <dbReference type="SAM" id="MobiDB-lite"/>
    </source>
</evidence>
<keyword evidence="2" id="KW-0732">Signal</keyword>
<feature type="region of interest" description="Disordered" evidence="1">
    <location>
        <begin position="138"/>
        <end position="165"/>
    </location>
</feature>
<protein>
    <recommendedName>
        <fullName evidence="5">DUF3106 domain-containing protein</fullName>
    </recommendedName>
</protein>
<evidence type="ECO:0000313" key="3">
    <source>
        <dbReference type="EMBL" id="SIQ55568.1"/>
    </source>
</evidence>
<dbReference type="AlphaFoldDB" id="A0A1N6TQC3"/>
<evidence type="ECO:0000256" key="2">
    <source>
        <dbReference type="SAM" id="SignalP"/>
    </source>
</evidence>
<feature type="compositionally biased region" description="Basic residues" evidence="1">
    <location>
        <begin position="152"/>
        <end position="165"/>
    </location>
</feature>
<reference evidence="4" key="1">
    <citation type="submission" date="2017-01" db="EMBL/GenBank/DDBJ databases">
        <authorList>
            <person name="Varghese N."/>
            <person name="Submissions S."/>
        </authorList>
    </citation>
    <scope>NUCLEOTIDE SEQUENCE [LARGE SCALE GENOMIC DNA]</scope>
    <source>
        <strain evidence="4">UM1</strain>
    </source>
</reference>
<dbReference type="RefSeq" id="WP_076587239.1">
    <property type="nucleotide sequence ID" value="NZ_FTLW01000003.1"/>
</dbReference>
<accession>A0A1N6TQC3</accession>
<evidence type="ECO:0008006" key="5">
    <source>
        <dbReference type="Google" id="ProtNLM"/>
    </source>
</evidence>
<dbReference type="OrthoDB" id="5797406at2"/>
<keyword evidence="4" id="KW-1185">Reference proteome</keyword>
<feature type="signal peptide" evidence="2">
    <location>
        <begin position="1"/>
        <end position="20"/>
    </location>
</feature>
<feature type="chain" id="PRO_5012703923" description="DUF3106 domain-containing protein" evidence="2">
    <location>
        <begin position="21"/>
        <end position="165"/>
    </location>
</feature>
<evidence type="ECO:0000313" key="4">
    <source>
        <dbReference type="Proteomes" id="UP000241788"/>
    </source>
</evidence>
<dbReference type="InterPro" id="IPR021455">
    <property type="entry name" value="DUF3106"/>
</dbReference>
<dbReference type="Proteomes" id="UP000241788">
    <property type="component" value="Unassembled WGS sequence"/>
</dbReference>